<protein>
    <submittedName>
        <fullName evidence="1">Uncharacterized protein</fullName>
    </submittedName>
</protein>
<proteinExistence type="predicted"/>
<name>A0A412XY74_9BACE</name>
<dbReference type="Proteomes" id="UP000284366">
    <property type="component" value="Unassembled WGS sequence"/>
</dbReference>
<evidence type="ECO:0000313" key="1">
    <source>
        <dbReference type="EMBL" id="RGV50214.1"/>
    </source>
</evidence>
<sequence length="116" mass="13476">MNVHQTVPRSDCTSFAKCGKHSLAYCRKYGASECGSCEIVKRKPRNRVIVDGKERKVCSRCGRLLLLSCFYDRTIHRNGKVYHIKTSWCKMCVSEDNRERNKRIILTTAYTDLLIR</sequence>
<dbReference type="AlphaFoldDB" id="A0A412XY74"/>
<accession>A0A412XY74</accession>
<organism evidence="1 2">
    <name type="scientific">Bacteroides clarus</name>
    <dbReference type="NCBI Taxonomy" id="626929"/>
    <lineage>
        <taxon>Bacteria</taxon>
        <taxon>Pseudomonadati</taxon>
        <taxon>Bacteroidota</taxon>
        <taxon>Bacteroidia</taxon>
        <taxon>Bacteroidales</taxon>
        <taxon>Bacteroidaceae</taxon>
        <taxon>Bacteroides</taxon>
    </lineage>
</organism>
<reference evidence="1 2" key="1">
    <citation type="submission" date="2018-08" db="EMBL/GenBank/DDBJ databases">
        <title>A genome reference for cultivated species of the human gut microbiota.</title>
        <authorList>
            <person name="Zou Y."/>
            <person name="Xue W."/>
            <person name="Luo G."/>
        </authorList>
    </citation>
    <scope>NUCLEOTIDE SEQUENCE [LARGE SCALE GENOMIC DNA]</scope>
    <source>
        <strain evidence="1 2">AF14-27</strain>
    </source>
</reference>
<evidence type="ECO:0000313" key="2">
    <source>
        <dbReference type="Proteomes" id="UP000284366"/>
    </source>
</evidence>
<comment type="caution">
    <text evidence="1">The sequence shown here is derived from an EMBL/GenBank/DDBJ whole genome shotgun (WGS) entry which is preliminary data.</text>
</comment>
<gene>
    <name evidence="1" type="ORF">DWW09_15060</name>
</gene>
<dbReference type="EMBL" id="QRZG01000031">
    <property type="protein sequence ID" value="RGV50214.1"/>
    <property type="molecule type" value="Genomic_DNA"/>
</dbReference>